<dbReference type="STRING" id="526218.Sterm_3195"/>
<name>D1APK2_SEBTE</name>
<dbReference type="Gene3D" id="1.25.40.10">
    <property type="entry name" value="Tetratricopeptide repeat domain"/>
    <property type="match status" value="1"/>
</dbReference>
<accession>D1APK2</accession>
<dbReference type="Proteomes" id="UP000000845">
    <property type="component" value="Chromosome"/>
</dbReference>
<gene>
    <name evidence="1" type="ordered locus">Sterm_3195</name>
</gene>
<evidence type="ECO:0008006" key="3">
    <source>
        <dbReference type="Google" id="ProtNLM"/>
    </source>
</evidence>
<protein>
    <recommendedName>
        <fullName evidence="3">Tetratricopeptide repeat protein</fullName>
    </recommendedName>
</protein>
<sequence>MNNKQLNEQEKNEELVEIGITAYENKDYQKALEAFSKITPSFEQYDIVRGEIIGFHYNLEHYEEVIRLARLETEENESYPIIIANRMRAHLKLEQYQEILDFYKNSTVSLDEEAREHYLITVQNAAMAVNDNSLASEIAVKLDNMYIKLGKDRTTYTAF</sequence>
<proteinExistence type="predicted"/>
<dbReference type="SUPFAM" id="SSF48452">
    <property type="entry name" value="TPR-like"/>
    <property type="match status" value="1"/>
</dbReference>
<dbReference type="AlphaFoldDB" id="D1APK2"/>
<dbReference type="RefSeq" id="WP_012862618.1">
    <property type="nucleotide sequence ID" value="NC_013517.1"/>
</dbReference>
<dbReference type="HOGENOM" id="CLU_1659520_0_0_0"/>
<organism evidence="1 2">
    <name type="scientific">Sebaldella termitidis (strain ATCC 33386 / NCTC 11300)</name>
    <dbReference type="NCBI Taxonomy" id="526218"/>
    <lineage>
        <taxon>Bacteria</taxon>
        <taxon>Fusobacteriati</taxon>
        <taxon>Fusobacteriota</taxon>
        <taxon>Fusobacteriia</taxon>
        <taxon>Fusobacteriales</taxon>
        <taxon>Leptotrichiaceae</taxon>
        <taxon>Sebaldella</taxon>
    </lineage>
</organism>
<dbReference type="InterPro" id="IPR011990">
    <property type="entry name" value="TPR-like_helical_dom_sf"/>
</dbReference>
<evidence type="ECO:0000313" key="1">
    <source>
        <dbReference type="EMBL" id="ACZ10036.1"/>
    </source>
</evidence>
<evidence type="ECO:0000313" key="2">
    <source>
        <dbReference type="Proteomes" id="UP000000845"/>
    </source>
</evidence>
<keyword evidence="2" id="KW-1185">Reference proteome</keyword>
<reference evidence="2" key="1">
    <citation type="submission" date="2009-09" db="EMBL/GenBank/DDBJ databases">
        <title>The complete chromosome of Sebaldella termitidis ATCC 33386.</title>
        <authorList>
            <consortium name="US DOE Joint Genome Institute (JGI-PGF)"/>
            <person name="Lucas S."/>
            <person name="Copeland A."/>
            <person name="Lapidus A."/>
            <person name="Glavina del Rio T."/>
            <person name="Dalin E."/>
            <person name="Tice H."/>
            <person name="Bruce D."/>
            <person name="Goodwin L."/>
            <person name="Pitluck S."/>
            <person name="Kyrpides N."/>
            <person name="Mavromatis K."/>
            <person name="Ivanova N."/>
            <person name="Mikhailova N."/>
            <person name="Sims D."/>
            <person name="Meincke L."/>
            <person name="Brettin T."/>
            <person name="Detter J.C."/>
            <person name="Han C."/>
            <person name="Larimer F."/>
            <person name="Land M."/>
            <person name="Hauser L."/>
            <person name="Markowitz V."/>
            <person name="Cheng J.F."/>
            <person name="Hugenholtz P."/>
            <person name="Woyke T."/>
            <person name="Wu D."/>
            <person name="Eisen J.A."/>
        </authorList>
    </citation>
    <scope>NUCLEOTIDE SEQUENCE [LARGE SCALE GENOMIC DNA]</scope>
    <source>
        <strain evidence="2">ATCC 33386 / NCTC 11300</strain>
    </source>
</reference>
<dbReference type="KEGG" id="str:Sterm_3195"/>
<reference evidence="1 2" key="2">
    <citation type="journal article" date="2010" name="Stand. Genomic Sci.">
        <title>Complete genome sequence of Sebaldella termitidis type strain (NCTC 11300).</title>
        <authorList>
            <person name="Harmon-Smith M."/>
            <person name="Celia L."/>
            <person name="Chertkov O."/>
            <person name="Lapidus A."/>
            <person name="Copeland A."/>
            <person name="Glavina Del Rio T."/>
            <person name="Nolan M."/>
            <person name="Lucas S."/>
            <person name="Tice H."/>
            <person name="Cheng J.F."/>
            <person name="Han C."/>
            <person name="Detter J.C."/>
            <person name="Bruce D."/>
            <person name="Goodwin L."/>
            <person name="Pitluck S."/>
            <person name="Pati A."/>
            <person name="Liolios K."/>
            <person name="Ivanova N."/>
            <person name="Mavromatis K."/>
            <person name="Mikhailova N."/>
            <person name="Chen A."/>
            <person name="Palaniappan K."/>
            <person name="Land M."/>
            <person name="Hauser L."/>
            <person name="Chang Y.J."/>
            <person name="Jeffries C.D."/>
            <person name="Brettin T."/>
            <person name="Goker M."/>
            <person name="Beck B."/>
            <person name="Bristow J."/>
            <person name="Eisen J.A."/>
            <person name="Markowitz V."/>
            <person name="Hugenholtz P."/>
            <person name="Kyrpides N.C."/>
            <person name="Klenk H.P."/>
            <person name="Chen F."/>
        </authorList>
    </citation>
    <scope>NUCLEOTIDE SEQUENCE [LARGE SCALE GENOMIC DNA]</scope>
    <source>
        <strain evidence="2">ATCC 33386 / NCTC 11300</strain>
    </source>
</reference>
<dbReference type="EMBL" id="CP001739">
    <property type="protein sequence ID" value="ACZ10036.1"/>
    <property type="molecule type" value="Genomic_DNA"/>
</dbReference>